<organism evidence="2 3">
    <name type="scientific">Colletotrichum lupini</name>
    <dbReference type="NCBI Taxonomy" id="145971"/>
    <lineage>
        <taxon>Eukaryota</taxon>
        <taxon>Fungi</taxon>
        <taxon>Dikarya</taxon>
        <taxon>Ascomycota</taxon>
        <taxon>Pezizomycotina</taxon>
        <taxon>Sordariomycetes</taxon>
        <taxon>Hypocreomycetidae</taxon>
        <taxon>Glomerellales</taxon>
        <taxon>Glomerellaceae</taxon>
        <taxon>Colletotrichum</taxon>
        <taxon>Colletotrichum acutatum species complex</taxon>
    </lineage>
</organism>
<keyword evidence="3" id="KW-1185">Reference proteome</keyword>
<dbReference type="EMBL" id="CP019479">
    <property type="protein sequence ID" value="UQC88218.1"/>
    <property type="molecule type" value="Genomic_DNA"/>
</dbReference>
<evidence type="ECO:0000313" key="2">
    <source>
        <dbReference type="EMBL" id="UQC88218.1"/>
    </source>
</evidence>
<dbReference type="KEGG" id="clup:CLUP02_13741"/>
<reference evidence="2" key="1">
    <citation type="journal article" date="2021" name="Mol. Plant Microbe Interact.">
        <title>Complete Genome Sequence of the Plant-Pathogenic Fungus Colletotrichum lupini.</title>
        <authorList>
            <person name="Baroncelli R."/>
            <person name="Pensec F."/>
            <person name="Da Lio D."/>
            <person name="Boufleur T."/>
            <person name="Vicente I."/>
            <person name="Sarrocco S."/>
            <person name="Picot A."/>
            <person name="Baraldi E."/>
            <person name="Sukno S."/>
            <person name="Thon M."/>
            <person name="Le Floch G."/>
        </authorList>
    </citation>
    <scope>NUCLEOTIDE SEQUENCE</scope>
    <source>
        <strain evidence="2">IMI 504893</strain>
    </source>
</reference>
<accession>A0A9Q8T3H0</accession>
<feature type="signal peptide" evidence="1">
    <location>
        <begin position="1"/>
        <end position="23"/>
    </location>
</feature>
<dbReference type="RefSeq" id="XP_049149824.1">
    <property type="nucleotide sequence ID" value="XM_049292678.1"/>
</dbReference>
<sequence>MILLPSSSRLVLPFAHLTSLLLALSREALHLVNIRRIRSLCFETRRTPRALNGRKGGLHPARASYLVLSCGVLPWLSPGSRGVSIRNTVCGYIILPSRHRRAPKYPFFAEFQFPCRAFIAVVVSAAHSILVPGTPDRAGVCFRWLRHTHLWISSITDMTMNKGWAPYLEKRPSHLRTCEARYLPDLSSMDG</sequence>
<keyword evidence="1" id="KW-0732">Signal</keyword>
<evidence type="ECO:0000256" key="1">
    <source>
        <dbReference type="SAM" id="SignalP"/>
    </source>
</evidence>
<feature type="chain" id="PRO_5040495439" description="Secreted protein" evidence="1">
    <location>
        <begin position="24"/>
        <end position="191"/>
    </location>
</feature>
<protein>
    <recommendedName>
        <fullName evidence="4">Secreted protein</fullName>
    </recommendedName>
</protein>
<evidence type="ECO:0008006" key="4">
    <source>
        <dbReference type="Google" id="ProtNLM"/>
    </source>
</evidence>
<proteinExistence type="predicted"/>
<dbReference type="Proteomes" id="UP000830671">
    <property type="component" value="Chromosome 7"/>
</dbReference>
<evidence type="ECO:0000313" key="3">
    <source>
        <dbReference type="Proteomes" id="UP000830671"/>
    </source>
</evidence>
<gene>
    <name evidence="2" type="ORF">CLUP02_13741</name>
</gene>
<dbReference type="AlphaFoldDB" id="A0A9Q8T3H0"/>
<name>A0A9Q8T3H0_9PEZI</name>
<dbReference type="GeneID" id="73347688"/>